<evidence type="ECO:0000259" key="8">
    <source>
        <dbReference type="Pfam" id="PF12704"/>
    </source>
</evidence>
<comment type="caution">
    <text evidence="9">The sequence shown here is derived from an EMBL/GenBank/DDBJ whole genome shotgun (WGS) entry which is preliminary data.</text>
</comment>
<dbReference type="Pfam" id="PF02687">
    <property type="entry name" value="FtsX"/>
    <property type="match status" value="1"/>
</dbReference>
<evidence type="ECO:0000256" key="6">
    <source>
        <dbReference type="SAM" id="Phobius"/>
    </source>
</evidence>
<feature type="domain" description="MacB-like periplasmic core" evidence="8">
    <location>
        <begin position="19"/>
        <end position="232"/>
    </location>
</feature>
<feature type="transmembrane region" description="Helical" evidence="6">
    <location>
        <begin position="348"/>
        <end position="375"/>
    </location>
</feature>
<evidence type="ECO:0000259" key="7">
    <source>
        <dbReference type="Pfam" id="PF02687"/>
    </source>
</evidence>
<comment type="subcellular location">
    <subcellularLocation>
        <location evidence="1">Cell membrane</location>
        <topology evidence="1">Multi-pass membrane protein</topology>
    </subcellularLocation>
</comment>
<dbReference type="InterPro" id="IPR050250">
    <property type="entry name" value="Macrolide_Exporter_MacB"/>
</dbReference>
<dbReference type="InterPro" id="IPR003838">
    <property type="entry name" value="ABC3_permease_C"/>
</dbReference>
<keyword evidence="5 6" id="KW-0472">Membrane</keyword>
<feature type="transmembrane region" description="Helical" evidence="6">
    <location>
        <begin position="20"/>
        <end position="39"/>
    </location>
</feature>
<dbReference type="Proteomes" id="UP000292136">
    <property type="component" value="Unassembled WGS sequence"/>
</dbReference>
<keyword evidence="10" id="KW-1185">Reference proteome</keyword>
<evidence type="ECO:0000256" key="4">
    <source>
        <dbReference type="ARBA" id="ARBA00022989"/>
    </source>
</evidence>
<keyword evidence="2" id="KW-1003">Cell membrane</keyword>
<dbReference type="RefSeq" id="WP_014236563.1">
    <property type="nucleotide sequence ID" value="NZ_SHKM01000003.1"/>
</dbReference>
<proteinExistence type="predicted"/>
<dbReference type="EMBL" id="SHKM01000003">
    <property type="protein sequence ID" value="RZT75841.1"/>
    <property type="molecule type" value="Genomic_DNA"/>
</dbReference>
<evidence type="ECO:0000313" key="9">
    <source>
        <dbReference type="EMBL" id="RZT75841.1"/>
    </source>
</evidence>
<evidence type="ECO:0000256" key="5">
    <source>
        <dbReference type="ARBA" id="ARBA00023136"/>
    </source>
</evidence>
<feature type="domain" description="ABC3 transporter permease C-terminal" evidence="7">
    <location>
        <begin position="264"/>
        <end position="385"/>
    </location>
</feature>
<keyword evidence="3 6" id="KW-0812">Transmembrane</keyword>
<keyword evidence="4 6" id="KW-1133">Transmembrane helix</keyword>
<feature type="transmembrane region" description="Helical" evidence="6">
    <location>
        <begin position="257"/>
        <end position="284"/>
    </location>
</feature>
<sequence length="392" mass="41364">MAIPLSYSLRNLAARKLTTALTAGGMALVVFVFATVLMLDAGLKKTLVDTGSPDNVVVTRRASGTEVQSGIERGPAAIVESLPQVALGAGGLRMLSKETVVLISLNKRVAEGAAAKPSNVIIRGLSPVGLQLRPQVRLVAGRPFRPGSNEIVTGQAIASRFNGAGLGETMRFGARDWVVVGVFDAGGSGFDSEVWGDAEQLMQAFRRPVFSSLIFRLNDPGAFAAVKAAIEDDPRLTLEAKREAQFYADQSEALSKFISILGITLSVIFSIGAIIGAMITMYAAVANRTGEIGTLRALGFNRRAILLAFLAESLGLALLGGLVGLLLASTMQLFTISTMNWQSFAELAFTFSLDAGIVVKSLLFALLMGLLGGFLPAFRAARMNIVEALRAA</sequence>
<evidence type="ECO:0000256" key="2">
    <source>
        <dbReference type="ARBA" id="ARBA00022475"/>
    </source>
</evidence>
<accession>A0ABY0IP22</accession>
<organism evidence="9 10">
    <name type="scientific">Azospira oryzae</name>
    <dbReference type="NCBI Taxonomy" id="146939"/>
    <lineage>
        <taxon>Bacteria</taxon>
        <taxon>Pseudomonadati</taxon>
        <taxon>Pseudomonadota</taxon>
        <taxon>Betaproteobacteria</taxon>
        <taxon>Rhodocyclales</taxon>
        <taxon>Rhodocyclaceae</taxon>
        <taxon>Azospira</taxon>
    </lineage>
</organism>
<keyword evidence="9" id="KW-0449">Lipoprotein</keyword>
<protein>
    <submittedName>
        <fullName evidence="9">ABC-type lipoprotein release transport system permease subunit</fullName>
    </submittedName>
</protein>
<evidence type="ECO:0000256" key="1">
    <source>
        <dbReference type="ARBA" id="ARBA00004651"/>
    </source>
</evidence>
<evidence type="ECO:0000256" key="3">
    <source>
        <dbReference type="ARBA" id="ARBA00022692"/>
    </source>
</evidence>
<dbReference type="PANTHER" id="PTHR30572">
    <property type="entry name" value="MEMBRANE COMPONENT OF TRANSPORTER-RELATED"/>
    <property type="match status" value="1"/>
</dbReference>
<dbReference type="Pfam" id="PF12704">
    <property type="entry name" value="MacB_PCD"/>
    <property type="match status" value="1"/>
</dbReference>
<dbReference type="PANTHER" id="PTHR30572:SF15">
    <property type="entry name" value="ABC TRANSPORTER PERMEASE"/>
    <property type="match status" value="1"/>
</dbReference>
<evidence type="ECO:0000313" key="10">
    <source>
        <dbReference type="Proteomes" id="UP000292136"/>
    </source>
</evidence>
<reference evidence="9 10" key="1">
    <citation type="submission" date="2019-02" db="EMBL/GenBank/DDBJ databases">
        <title>Genomic Encyclopedia of Type Strains, Phase IV (KMG-IV): sequencing the most valuable type-strain genomes for metagenomic binning, comparative biology and taxonomic classification.</title>
        <authorList>
            <person name="Goeker M."/>
        </authorList>
    </citation>
    <scope>NUCLEOTIDE SEQUENCE [LARGE SCALE GENOMIC DNA]</scope>
    <source>
        <strain evidence="9 10">DSM 21223</strain>
    </source>
</reference>
<dbReference type="InterPro" id="IPR025857">
    <property type="entry name" value="MacB_PCD"/>
</dbReference>
<feature type="transmembrane region" description="Helical" evidence="6">
    <location>
        <begin position="305"/>
        <end position="328"/>
    </location>
</feature>
<gene>
    <name evidence="9" type="ORF">EV678_3028</name>
</gene>
<name>A0ABY0IP22_9RHOO</name>